<feature type="domain" description="Solute-binding protein family 5" evidence="4">
    <location>
        <begin position="120"/>
        <end position="526"/>
    </location>
</feature>
<name>A0A927I0L3_9HYPH</name>
<organism evidence="5 6">
    <name type="scientific">Bosea spartocytisi</name>
    <dbReference type="NCBI Taxonomy" id="2773451"/>
    <lineage>
        <taxon>Bacteria</taxon>
        <taxon>Pseudomonadati</taxon>
        <taxon>Pseudomonadota</taxon>
        <taxon>Alphaproteobacteria</taxon>
        <taxon>Hyphomicrobiales</taxon>
        <taxon>Boseaceae</taxon>
        <taxon>Bosea</taxon>
    </lineage>
</organism>
<evidence type="ECO:0000256" key="3">
    <source>
        <dbReference type="ARBA" id="ARBA00022729"/>
    </source>
</evidence>
<dbReference type="SUPFAM" id="SSF53850">
    <property type="entry name" value="Periplasmic binding protein-like II"/>
    <property type="match status" value="1"/>
</dbReference>
<protein>
    <submittedName>
        <fullName evidence="5">ABC transporter substrate-binding protein</fullName>
    </submittedName>
</protein>
<dbReference type="GO" id="GO:0015833">
    <property type="term" value="P:peptide transport"/>
    <property type="evidence" value="ECO:0007669"/>
    <property type="project" value="TreeGrafter"/>
</dbReference>
<comment type="subcellular location">
    <subcellularLocation>
        <location evidence="1">Periplasm</location>
    </subcellularLocation>
</comment>
<dbReference type="GO" id="GO:0042884">
    <property type="term" value="P:microcin transport"/>
    <property type="evidence" value="ECO:0007669"/>
    <property type="project" value="TreeGrafter"/>
</dbReference>
<dbReference type="EMBL" id="JACXWY010000023">
    <property type="protein sequence ID" value="MBD3848800.1"/>
    <property type="molecule type" value="Genomic_DNA"/>
</dbReference>
<dbReference type="GO" id="GO:0043190">
    <property type="term" value="C:ATP-binding cassette (ABC) transporter complex"/>
    <property type="evidence" value="ECO:0007669"/>
    <property type="project" value="InterPro"/>
</dbReference>
<dbReference type="Gene3D" id="3.40.190.10">
    <property type="entry name" value="Periplasmic binding protein-like II"/>
    <property type="match status" value="1"/>
</dbReference>
<dbReference type="Proteomes" id="UP000619295">
    <property type="component" value="Unassembled WGS sequence"/>
</dbReference>
<evidence type="ECO:0000313" key="6">
    <source>
        <dbReference type="Proteomes" id="UP000619295"/>
    </source>
</evidence>
<dbReference type="PANTHER" id="PTHR30290">
    <property type="entry name" value="PERIPLASMIC BINDING COMPONENT OF ABC TRANSPORTER"/>
    <property type="match status" value="1"/>
</dbReference>
<evidence type="ECO:0000313" key="5">
    <source>
        <dbReference type="EMBL" id="MBD3848800.1"/>
    </source>
</evidence>
<keyword evidence="3" id="KW-0732">Signal</keyword>
<gene>
    <name evidence="5" type="ORF">IED13_24145</name>
</gene>
<comment type="caution">
    <text evidence="5">The sequence shown here is derived from an EMBL/GenBank/DDBJ whole genome shotgun (WGS) entry which is preliminary data.</text>
</comment>
<dbReference type="InterPro" id="IPR000914">
    <property type="entry name" value="SBP_5_dom"/>
</dbReference>
<sequence length="621" mass="68055">MDLPRLIVTPSRREFSLLLALGSFATASGRPAHADSVPAGQAIASHAIAMHGTPALQPGFGHLPYADPKAPKGGRIVLGIQGTFDSLNPLIVLGVAPDAVPKYVQQSLLYRSADEPFTAYGLLASQVELDPDRTMLAFEIDPRATFSDGKPVTAEDVLFTFEMLKTKGKPYHRASLSGVTGASAPSPRRVVFALGDGANRELPLMIGAMPIFAKHATDAETFGDTSFKPALGSGPYIVSEVRPGESLTLKRRKDFWGEELPVMRGLFNADEIRYDFYRDSNALFEAFKAGLYDLRLEGDPTRWMTGYDIPAVHDGRIRRETLHFDTPKGMTGLVFNTRRPIFADIRVREALGLLFDFEWVNRNLFHGAYRRAGSFFSDSDLSALGVPADARETALLAAFPGAVREDILAGTWRPSETDGSGRDREQARRALDLLKDAGFTLQDGALRNGKGEPFSFEIMVTSRSQERLALNFAQSLGRLGIAAQVRLIDDVQYWRRLSAFDFDMIQWTWPASASPGNEQIGRWGSANAARRGSLNYAGVKSPAIDAALQGLLKAREREDFVAAARVLDRLLISGFYVVPLYYLPDTWLALARDVVLSGRQPAYFLSTETLARLPAAPPAAN</sequence>
<dbReference type="AlphaFoldDB" id="A0A927I0L3"/>
<dbReference type="PIRSF" id="PIRSF002741">
    <property type="entry name" value="MppA"/>
    <property type="match status" value="1"/>
</dbReference>
<reference evidence="5" key="1">
    <citation type="submission" date="2020-09" db="EMBL/GenBank/DDBJ databases">
        <title>Bosea spartocytisi sp. nov. a root nodule endophyte of Spartocytisus supranubius in the high mountain ecosystem fo the Teide National Park (Canary Islands, Spain).</title>
        <authorList>
            <person name="Pulido-Suarez L."/>
            <person name="Peix A."/>
            <person name="Igual J.M."/>
            <person name="Socas-Perez N."/>
            <person name="Velazquez E."/>
            <person name="Flores-Felix J.D."/>
            <person name="Leon-Barrios M."/>
        </authorList>
    </citation>
    <scope>NUCLEOTIDE SEQUENCE</scope>
    <source>
        <strain evidence="5">SSUT16</strain>
    </source>
</reference>
<dbReference type="GO" id="GO:1904680">
    <property type="term" value="F:peptide transmembrane transporter activity"/>
    <property type="evidence" value="ECO:0007669"/>
    <property type="project" value="TreeGrafter"/>
</dbReference>
<keyword evidence="6" id="KW-1185">Reference proteome</keyword>
<evidence type="ECO:0000259" key="4">
    <source>
        <dbReference type="Pfam" id="PF00496"/>
    </source>
</evidence>
<dbReference type="GO" id="GO:0030288">
    <property type="term" value="C:outer membrane-bounded periplasmic space"/>
    <property type="evidence" value="ECO:0007669"/>
    <property type="project" value="TreeGrafter"/>
</dbReference>
<evidence type="ECO:0000256" key="2">
    <source>
        <dbReference type="ARBA" id="ARBA00005695"/>
    </source>
</evidence>
<accession>A0A927I0L3</accession>
<dbReference type="Pfam" id="PF00496">
    <property type="entry name" value="SBP_bac_5"/>
    <property type="match status" value="1"/>
</dbReference>
<dbReference type="CDD" id="cd08497">
    <property type="entry name" value="MbnE-like"/>
    <property type="match status" value="1"/>
</dbReference>
<dbReference type="PANTHER" id="PTHR30290:SF64">
    <property type="entry name" value="ABC TRANSPORTER PERIPLASMIC BINDING PROTEIN"/>
    <property type="match status" value="1"/>
</dbReference>
<evidence type="ECO:0000256" key="1">
    <source>
        <dbReference type="ARBA" id="ARBA00004418"/>
    </source>
</evidence>
<proteinExistence type="inferred from homology"/>
<comment type="similarity">
    <text evidence="2">Belongs to the bacterial solute-binding protein 5 family.</text>
</comment>
<dbReference type="InterPro" id="IPR039424">
    <property type="entry name" value="SBP_5"/>
</dbReference>
<dbReference type="Gene3D" id="3.10.105.10">
    <property type="entry name" value="Dipeptide-binding Protein, Domain 3"/>
    <property type="match status" value="1"/>
</dbReference>
<dbReference type="InterPro" id="IPR030678">
    <property type="entry name" value="Peptide/Ni-bd"/>
</dbReference>